<organism evidence="1 2">
    <name type="scientific">Solanum bulbocastanum</name>
    <name type="common">Wild potato</name>
    <dbReference type="NCBI Taxonomy" id="147425"/>
    <lineage>
        <taxon>Eukaryota</taxon>
        <taxon>Viridiplantae</taxon>
        <taxon>Streptophyta</taxon>
        <taxon>Embryophyta</taxon>
        <taxon>Tracheophyta</taxon>
        <taxon>Spermatophyta</taxon>
        <taxon>Magnoliopsida</taxon>
        <taxon>eudicotyledons</taxon>
        <taxon>Gunneridae</taxon>
        <taxon>Pentapetalae</taxon>
        <taxon>asterids</taxon>
        <taxon>lamiids</taxon>
        <taxon>Solanales</taxon>
        <taxon>Solanaceae</taxon>
        <taxon>Solanoideae</taxon>
        <taxon>Solaneae</taxon>
        <taxon>Solanum</taxon>
    </lineage>
</organism>
<dbReference type="EMBL" id="JBANQN010000004">
    <property type="protein sequence ID" value="KAK6791516.1"/>
    <property type="molecule type" value="Genomic_DNA"/>
</dbReference>
<gene>
    <name evidence="1" type="ORF">RDI58_010597</name>
</gene>
<accession>A0AAN8YGX2</accession>
<sequence>MIHQIRSSRFFGAVGEAAHEFLLSYLEWLHNLRLVESHKFDYTAFQFDGTVGSSGQMFQALVEASRGVHLWYLRCGGILGSVESSQRGTIGRGCYECGVVFNFAREYPMTSHRRRKGQSSQQGHHSWIDVTNVVTFYT</sequence>
<reference evidence="1 2" key="1">
    <citation type="submission" date="2024-02" db="EMBL/GenBank/DDBJ databases">
        <title>de novo genome assembly of Solanum bulbocastanum strain 11H21.</title>
        <authorList>
            <person name="Hosaka A.J."/>
        </authorList>
    </citation>
    <scope>NUCLEOTIDE SEQUENCE [LARGE SCALE GENOMIC DNA]</scope>
    <source>
        <tissue evidence="1">Young leaves</tissue>
    </source>
</reference>
<comment type="caution">
    <text evidence="1">The sequence shown here is derived from an EMBL/GenBank/DDBJ whole genome shotgun (WGS) entry which is preliminary data.</text>
</comment>
<proteinExistence type="predicted"/>
<evidence type="ECO:0000313" key="2">
    <source>
        <dbReference type="Proteomes" id="UP001371456"/>
    </source>
</evidence>
<evidence type="ECO:0000313" key="1">
    <source>
        <dbReference type="EMBL" id="KAK6791516.1"/>
    </source>
</evidence>
<keyword evidence="2" id="KW-1185">Reference proteome</keyword>
<name>A0AAN8YGX2_SOLBU</name>
<protein>
    <submittedName>
        <fullName evidence="1">Uncharacterized protein</fullName>
    </submittedName>
</protein>
<dbReference type="Proteomes" id="UP001371456">
    <property type="component" value="Unassembled WGS sequence"/>
</dbReference>
<dbReference type="AlphaFoldDB" id="A0AAN8YGX2"/>